<dbReference type="InterPro" id="IPR011042">
    <property type="entry name" value="6-blade_b-propeller_TolB-like"/>
</dbReference>
<gene>
    <name evidence="1" type="ORF">DXA27_14815</name>
</gene>
<reference evidence="1 2" key="1">
    <citation type="submission" date="2018-08" db="EMBL/GenBank/DDBJ databases">
        <title>A genome reference for cultivated species of the human gut microbiota.</title>
        <authorList>
            <person name="Zou Y."/>
            <person name="Xue W."/>
            <person name="Luo G."/>
        </authorList>
    </citation>
    <scope>NUCLEOTIDE SEQUENCE [LARGE SCALE GENOMIC DNA]</scope>
    <source>
        <strain evidence="1 2">OF01-1</strain>
    </source>
</reference>
<comment type="caution">
    <text evidence="1">The sequence shown here is derived from an EMBL/GenBank/DDBJ whole genome shotgun (WGS) entry which is preliminary data.</text>
</comment>
<name>A0A413JWK3_BACFG</name>
<dbReference type="EMBL" id="QSDG01000013">
    <property type="protein sequence ID" value="RGY67658.1"/>
    <property type="molecule type" value="Genomic_DNA"/>
</dbReference>
<dbReference type="Pfam" id="PF17170">
    <property type="entry name" value="DUF5128"/>
    <property type="match status" value="1"/>
</dbReference>
<dbReference type="SUPFAM" id="SSF63829">
    <property type="entry name" value="Calcium-dependent phosphotriesterase"/>
    <property type="match status" value="1"/>
</dbReference>
<accession>A0A413JWK3</accession>
<dbReference type="AlphaFoldDB" id="A0A413JWK3"/>
<evidence type="ECO:0000313" key="2">
    <source>
        <dbReference type="Proteomes" id="UP000284614"/>
    </source>
</evidence>
<dbReference type="Gene3D" id="2.120.10.30">
    <property type="entry name" value="TolB, C-terminal domain"/>
    <property type="match status" value="1"/>
</dbReference>
<proteinExistence type="predicted"/>
<sequence>MICFYYFLYRCMKNRIFYLFLIITLVLTACDQKLKNKSALISNIRVDFSEASFENFKRLNVVDTTLLIALAEDVENDLVLGQLDKIIILNDTIYIADTYLKRLLMYDMQGNILGKIGNLGGGPGEFASLSDFCVKKDGSIYIYDSASNKILVYGKESNFLRDYPISFKAEQFQATKDGFLFGLAPYNQDDMTLGKQIAYTDNEFALLATALEYDKNIDSNYEFFSPMIPVGDDVIYNRVINNNIYILGSKGENKQILHFDFGDYNIVAEDLKDINALLDSDKDYCYIACPPVMIDSMIMGVLNKKGELYTFIYDQKRDEMALNRLADFSCKNINLPITSIGSNFLVSYFNKDIYSSYSQSDELNFELKNKIDQGAFVLCLNKIRGEI</sequence>
<dbReference type="Proteomes" id="UP000284614">
    <property type="component" value="Unassembled WGS sequence"/>
</dbReference>
<protein>
    <submittedName>
        <fullName evidence="1">6-bladed beta-propeller</fullName>
    </submittedName>
</protein>
<organism evidence="1 2">
    <name type="scientific">Bacteroides fragilis</name>
    <dbReference type="NCBI Taxonomy" id="817"/>
    <lineage>
        <taxon>Bacteria</taxon>
        <taxon>Pseudomonadati</taxon>
        <taxon>Bacteroidota</taxon>
        <taxon>Bacteroidia</taxon>
        <taxon>Bacteroidales</taxon>
        <taxon>Bacteroidaceae</taxon>
        <taxon>Bacteroides</taxon>
    </lineage>
</organism>
<evidence type="ECO:0000313" key="1">
    <source>
        <dbReference type="EMBL" id="RGY67658.1"/>
    </source>
</evidence>